<name>A0A1A9UPH5_GLOAU</name>
<dbReference type="Proteomes" id="UP000078200">
    <property type="component" value="Unassembled WGS sequence"/>
</dbReference>
<sequence>MNVDISGRLCRQTRNSNRPEQNLKSRTIYSSRRRARQHNSITEWQHGSMAVWQQGNKTTRRQDSKTAITITAAASAKGFMTMRRIVQVDANPHQVSCYYDVPFAH</sequence>
<proteinExistence type="predicted"/>
<dbReference type="AlphaFoldDB" id="A0A1A9UPH5"/>
<keyword evidence="3" id="KW-1185">Reference proteome</keyword>
<dbReference type="VEuPathDB" id="VectorBase:GAUT011226"/>
<organism evidence="2 3">
    <name type="scientific">Glossina austeni</name>
    <name type="common">Savannah tsetse fly</name>
    <dbReference type="NCBI Taxonomy" id="7395"/>
    <lineage>
        <taxon>Eukaryota</taxon>
        <taxon>Metazoa</taxon>
        <taxon>Ecdysozoa</taxon>
        <taxon>Arthropoda</taxon>
        <taxon>Hexapoda</taxon>
        <taxon>Insecta</taxon>
        <taxon>Pterygota</taxon>
        <taxon>Neoptera</taxon>
        <taxon>Endopterygota</taxon>
        <taxon>Diptera</taxon>
        <taxon>Brachycera</taxon>
        <taxon>Muscomorpha</taxon>
        <taxon>Hippoboscoidea</taxon>
        <taxon>Glossinidae</taxon>
        <taxon>Glossina</taxon>
    </lineage>
</organism>
<feature type="compositionally biased region" description="Polar residues" evidence="1">
    <location>
        <begin position="38"/>
        <end position="48"/>
    </location>
</feature>
<accession>A0A1A9UPH5</accession>
<evidence type="ECO:0000313" key="2">
    <source>
        <dbReference type="EnsemblMetazoa" id="GAUT011226-PA"/>
    </source>
</evidence>
<evidence type="ECO:0000256" key="1">
    <source>
        <dbReference type="SAM" id="MobiDB-lite"/>
    </source>
</evidence>
<dbReference type="EnsemblMetazoa" id="GAUT011226-RA">
    <property type="protein sequence ID" value="GAUT011226-PA"/>
    <property type="gene ID" value="GAUT011226"/>
</dbReference>
<protein>
    <submittedName>
        <fullName evidence="2">Uncharacterized protein</fullName>
    </submittedName>
</protein>
<evidence type="ECO:0000313" key="3">
    <source>
        <dbReference type="Proteomes" id="UP000078200"/>
    </source>
</evidence>
<reference evidence="2" key="1">
    <citation type="submission" date="2020-05" db="UniProtKB">
        <authorList>
            <consortium name="EnsemblMetazoa"/>
        </authorList>
    </citation>
    <scope>IDENTIFICATION</scope>
    <source>
        <strain evidence="2">TTRI</strain>
    </source>
</reference>
<feature type="region of interest" description="Disordered" evidence="1">
    <location>
        <begin position="1"/>
        <end position="48"/>
    </location>
</feature>
<feature type="compositionally biased region" description="Polar residues" evidence="1">
    <location>
        <begin position="12"/>
        <end position="30"/>
    </location>
</feature>